<evidence type="ECO:0000259" key="2">
    <source>
        <dbReference type="Pfam" id="PF00388"/>
    </source>
</evidence>
<proteinExistence type="predicted"/>
<dbReference type="Gene3D" id="3.20.20.190">
    <property type="entry name" value="Phosphatidylinositol (PI) phosphodiesterase"/>
    <property type="match status" value="1"/>
</dbReference>
<dbReference type="AlphaFoldDB" id="A0A6C0B8Y6"/>
<dbReference type="GO" id="GO:0008081">
    <property type="term" value="F:phosphoric diester hydrolase activity"/>
    <property type="evidence" value="ECO:0007669"/>
    <property type="project" value="InterPro"/>
</dbReference>
<dbReference type="GO" id="GO:0006629">
    <property type="term" value="P:lipid metabolic process"/>
    <property type="evidence" value="ECO:0007669"/>
    <property type="project" value="InterPro"/>
</dbReference>
<dbReference type="SUPFAM" id="SSF51695">
    <property type="entry name" value="PLC-like phosphodiesterases"/>
    <property type="match status" value="1"/>
</dbReference>
<accession>A0A6C0B8Y6</accession>
<sequence>MKLNKQFIFLFIILFGLCIILYFINESVIKEGLSMDSNDKAVNEALTYENDNNFAGTSGFIRILPLTSTLNNSKEKSGIMADYPNILNLPISQFAIKSSYNSCCSGEQNHYISNEMLMYVLSRGTRFIDLEISNIIIDPSSKTGTPYVVYPDYNATLPIDVKKCCKLDSVLKTLVKYGLMDNQSSTAGPTPNYTDPLFLHLRINVDPLYNNLYQDVATCIKKNLIDYLYGHTNIKPTKISVKEFVTNSVLPVLTDKNVMQKFQSLNTNTTTMIQRYLEVNLEAEKIFSDLQEYVLKNNIVNMNVYDLVDKLPVQKVLNLPIISGYMDNVSDILNEISPANSLYTSANNIQNLLSYIYSNNKKFDLQKTKMRDIMGKVVVILDTNYDLNWKKASKCDPLVKNCYDLNNYVHMESGTNELTLNSPFMLSKQLSTPITVNSDQVTVTIKCNGETLKNRFMQIVLPESDPGLLNTDPDDQGANPDFQNIVTNWGCNFITYRFYNQDPQCLQYERFFNSQSLAIVPLAYVKSYYLQEQLQSSQ</sequence>
<dbReference type="EMBL" id="MN739090">
    <property type="protein sequence ID" value="QHS87968.1"/>
    <property type="molecule type" value="Genomic_DNA"/>
</dbReference>
<protein>
    <recommendedName>
        <fullName evidence="2">Phosphatidylinositol-specific phospholipase C X domain-containing protein</fullName>
    </recommendedName>
</protein>
<feature type="domain" description="Phosphatidylinositol-specific phospholipase C X" evidence="2">
    <location>
        <begin position="88"/>
        <end position="166"/>
    </location>
</feature>
<dbReference type="Pfam" id="PF00388">
    <property type="entry name" value="PI-PLC-X"/>
    <property type="match status" value="1"/>
</dbReference>
<organism evidence="3">
    <name type="scientific">viral metagenome</name>
    <dbReference type="NCBI Taxonomy" id="1070528"/>
    <lineage>
        <taxon>unclassified sequences</taxon>
        <taxon>metagenomes</taxon>
        <taxon>organismal metagenomes</taxon>
    </lineage>
</organism>
<name>A0A6C0B8Y6_9ZZZZ</name>
<keyword evidence="1" id="KW-0812">Transmembrane</keyword>
<reference evidence="3" key="1">
    <citation type="journal article" date="2020" name="Nature">
        <title>Giant virus diversity and host interactions through global metagenomics.</title>
        <authorList>
            <person name="Schulz F."/>
            <person name="Roux S."/>
            <person name="Paez-Espino D."/>
            <person name="Jungbluth S."/>
            <person name="Walsh D.A."/>
            <person name="Denef V.J."/>
            <person name="McMahon K.D."/>
            <person name="Konstantinidis K.T."/>
            <person name="Eloe-Fadrosh E.A."/>
            <person name="Kyrpides N.C."/>
            <person name="Woyke T."/>
        </authorList>
    </citation>
    <scope>NUCLEOTIDE SEQUENCE</scope>
    <source>
        <strain evidence="3">GVMAG-M-3300010158-13</strain>
    </source>
</reference>
<keyword evidence="1" id="KW-1133">Transmembrane helix</keyword>
<keyword evidence="1" id="KW-0472">Membrane</keyword>
<evidence type="ECO:0000256" key="1">
    <source>
        <dbReference type="SAM" id="Phobius"/>
    </source>
</evidence>
<dbReference type="InterPro" id="IPR000909">
    <property type="entry name" value="PLipase_C_PInositol-sp_X_dom"/>
</dbReference>
<evidence type="ECO:0000313" key="3">
    <source>
        <dbReference type="EMBL" id="QHS87968.1"/>
    </source>
</evidence>
<feature type="transmembrane region" description="Helical" evidence="1">
    <location>
        <begin position="7"/>
        <end position="24"/>
    </location>
</feature>
<dbReference type="InterPro" id="IPR017946">
    <property type="entry name" value="PLC-like_Pdiesterase_TIM-brl"/>
</dbReference>